<keyword evidence="2" id="KW-1185">Reference proteome</keyword>
<dbReference type="HOGENOM" id="CLU_2278399_0_0_1"/>
<dbReference type="PhylomeDB" id="A0A0A2KND9"/>
<dbReference type="Proteomes" id="UP000030104">
    <property type="component" value="Unassembled WGS sequence"/>
</dbReference>
<sequence length="102" mass="11357">MDLLNAVWNDPGKKQWCHLSLCLAVMKRHIPIIQLLLIGSYDPNIMYRSGEVLLYHVTPALATTTTMEILRLLIDAGADSVNQELGYTFSLALGTANKPFIN</sequence>
<dbReference type="STRING" id="40296.A0A0A2KND9"/>
<evidence type="ECO:0000313" key="2">
    <source>
        <dbReference type="Proteomes" id="UP000030104"/>
    </source>
</evidence>
<dbReference type="SUPFAM" id="SSF48403">
    <property type="entry name" value="Ankyrin repeat"/>
    <property type="match status" value="1"/>
</dbReference>
<organism evidence="1 2">
    <name type="scientific">Penicillium italicum</name>
    <name type="common">Blue mold</name>
    <dbReference type="NCBI Taxonomy" id="40296"/>
    <lineage>
        <taxon>Eukaryota</taxon>
        <taxon>Fungi</taxon>
        <taxon>Dikarya</taxon>
        <taxon>Ascomycota</taxon>
        <taxon>Pezizomycotina</taxon>
        <taxon>Eurotiomycetes</taxon>
        <taxon>Eurotiomycetidae</taxon>
        <taxon>Eurotiales</taxon>
        <taxon>Aspergillaceae</taxon>
        <taxon>Penicillium</taxon>
    </lineage>
</organism>
<reference evidence="1 2" key="1">
    <citation type="journal article" date="2015" name="Mol. Plant Microbe Interact.">
        <title>Genome, transcriptome, and functional analyses of Penicillium expansum provide new insights into secondary metabolism and pathogenicity.</title>
        <authorList>
            <person name="Ballester A.R."/>
            <person name="Marcet-Houben M."/>
            <person name="Levin E."/>
            <person name="Sela N."/>
            <person name="Selma-Lazaro C."/>
            <person name="Carmona L."/>
            <person name="Wisniewski M."/>
            <person name="Droby S."/>
            <person name="Gonzalez-Candelas L."/>
            <person name="Gabaldon T."/>
        </authorList>
    </citation>
    <scope>NUCLEOTIDE SEQUENCE [LARGE SCALE GENOMIC DNA]</scope>
    <source>
        <strain evidence="1 2">PHI-1</strain>
    </source>
</reference>
<comment type="caution">
    <text evidence="1">The sequence shown here is derived from an EMBL/GenBank/DDBJ whole genome shotgun (WGS) entry which is preliminary data.</text>
</comment>
<name>A0A0A2KND9_PENIT</name>
<dbReference type="Gene3D" id="1.25.40.20">
    <property type="entry name" value="Ankyrin repeat-containing domain"/>
    <property type="match status" value="1"/>
</dbReference>
<dbReference type="InterPro" id="IPR036770">
    <property type="entry name" value="Ankyrin_rpt-contain_sf"/>
</dbReference>
<evidence type="ECO:0008006" key="3">
    <source>
        <dbReference type="Google" id="ProtNLM"/>
    </source>
</evidence>
<accession>A0A0A2KND9</accession>
<dbReference type="EMBL" id="JQGA01001201">
    <property type="protein sequence ID" value="KGO68468.1"/>
    <property type="molecule type" value="Genomic_DNA"/>
</dbReference>
<evidence type="ECO:0000313" key="1">
    <source>
        <dbReference type="EMBL" id="KGO68468.1"/>
    </source>
</evidence>
<gene>
    <name evidence="1" type="ORF">PITC_070930</name>
</gene>
<proteinExistence type="predicted"/>
<dbReference type="OrthoDB" id="366390at2759"/>
<dbReference type="AlphaFoldDB" id="A0A0A2KND9"/>
<protein>
    <recommendedName>
        <fullName evidence="3">Ankyrin repeat-containing domain-containing protein</fullName>
    </recommendedName>
</protein>